<feature type="domain" description="HTH deoR-type" evidence="4">
    <location>
        <begin position="2"/>
        <end position="60"/>
    </location>
</feature>
<dbReference type="GO" id="GO:0003700">
    <property type="term" value="F:DNA-binding transcription factor activity"/>
    <property type="evidence" value="ECO:0007669"/>
    <property type="project" value="InterPro"/>
</dbReference>
<dbReference type="Pfam" id="PF13280">
    <property type="entry name" value="WYL"/>
    <property type="match status" value="1"/>
</dbReference>
<dbReference type="PROSITE" id="PS51000">
    <property type="entry name" value="HTH_DEOR_2"/>
    <property type="match status" value="1"/>
</dbReference>
<dbReference type="AlphaFoldDB" id="A0A9X3SHR8"/>
<accession>A0A9X3SHR8</accession>
<gene>
    <name evidence="5" type="ORF">LG943_15030</name>
</gene>
<keyword evidence="6" id="KW-1185">Reference proteome</keyword>
<reference evidence="5" key="1">
    <citation type="submission" date="2021-10" db="EMBL/GenBank/DDBJ databases">
        <title>Streptomonospora sp. nov., isolated from mangrove soil.</title>
        <authorList>
            <person name="Chen X."/>
            <person name="Ge X."/>
            <person name="Liu W."/>
        </authorList>
    </citation>
    <scope>NUCLEOTIDE SEQUENCE</scope>
    <source>
        <strain evidence="5">S1-112</strain>
    </source>
</reference>
<proteinExistence type="predicted"/>
<dbReference type="PANTHER" id="PTHR34580:SF1">
    <property type="entry name" value="PROTEIN PAFC"/>
    <property type="match status" value="1"/>
</dbReference>
<dbReference type="RefSeq" id="WP_270072890.1">
    <property type="nucleotide sequence ID" value="NZ_JAJAQC010000024.1"/>
</dbReference>
<evidence type="ECO:0000256" key="1">
    <source>
        <dbReference type="ARBA" id="ARBA00023015"/>
    </source>
</evidence>
<feature type="signal peptide" evidence="3">
    <location>
        <begin position="1"/>
        <end position="21"/>
    </location>
</feature>
<evidence type="ECO:0000313" key="6">
    <source>
        <dbReference type="Proteomes" id="UP001140076"/>
    </source>
</evidence>
<dbReference type="Pfam" id="PF08279">
    <property type="entry name" value="HTH_11"/>
    <property type="match status" value="1"/>
</dbReference>
<organism evidence="5 6">
    <name type="scientific">Streptomonospora mangrovi</name>
    <dbReference type="NCBI Taxonomy" id="2883123"/>
    <lineage>
        <taxon>Bacteria</taxon>
        <taxon>Bacillati</taxon>
        <taxon>Actinomycetota</taxon>
        <taxon>Actinomycetes</taxon>
        <taxon>Streptosporangiales</taxon>
        <taxon>Nocardiopsidaceae</taxon>
        <taxon>Streptomonospora</taxon>
    </lineage>
</organism>
<feature type="chain" id="PRO_5040804788" evidence="3">
    <location>
        <begin position="22"/>
        <end position="327"/>
    </location>
</feature>
<name>A0A9X3SHR8_9ACTN</name>
<dbReference type="InterPro" id="IPR001034">
    <property type="entry name" value="DeoR_HTH"/>
</dbReference>
<dbReference type="InterPro" id="IPR013196">
    <property type="entry name" value="HTH_11"/>
</dbReference>
<dbReference type="PIRSF" id="PIRSF016838">
    <property type="entry name" value="PafC"/>
    <property type="match status" value="1"/>
</dbReference>
<dbReference type="Gene3D" id="1.10.10.10">
    <property type="entry name" value="Winged helix-like DNA-binding domain superfamily/Winged helix DNA-binding domain"/>
    <property type="match status" value="1"/>
</dbReference>
<dbReference type="InterPro" id="IPR057727">
    <property type="entry name" value="WCX_dom"/>
</dbReference>
<dbReference type="InterPro" id="IPR026881">
    <property type="entry name" value="WYL_dom"/>
</dbReference>
<dbReference type="SUPFAM" id="SSF46785">
    <property type="entry name" value="Winged helix' DNA-binding domain"/>
    <property type="match status" value="1"/>
</dbReference>
<evidence type="ECO:0000313" key="5">
    <source>
        <dbReference type="EMBL" id="MDA0565619.1"/>
    </source>
</evidence>
<evidence type="ECO:0000256" key="2">
    <source>
        <dbReference type="ARBA" id="ARBA00023163"/>
    </source>
</evidence>
<dbReference type="InterPro" id="IPR051534">
    <property type="entry name" value="CBASS_pafABC_assoc_protein"/>
</dbReference>
<dbReference type="InterPro" id="IPR028349">
    <property type="entry name" value="PafC-like"/>
</dbReference>
<dbReference type="Proteomes" id="UP001140076">
    <property type="component" value="Unassembled WGS sequence"/>
</dbReference>
<dbReference type="PANTHER" id="PTHR34580">
    <property type="match status" value="1"/>
</dbReference>
<dbReference type="EMBL" id="JAJAQC010000024">
    <property type="protein sequence ID" value="MDA0565619.1"/>
    <property type="molecule type" value="Genomic_DNA"/>
</dbReference>
<sequence length="327" mass="36081">MRASRLLSLVLLLQTRGRMTAADLAAELEVSPRTVYRDVEALSAAGIPVYADRGTGGGYQLLEGYRTRLTGLTGGEAESLFLAGLPQAAAELGLGAEMAVAHLKLLAALPEDLRERAERVRSRFHLDAVGWWRTAEDTPHLSTIAAGVWRQRTADIAYRRFDGTDVRRTVDPLGLVLKGGGWYFPARVHPRPGARADVRTFRVSRLTAAHLRADTFDRPADFDLAQRWREWSAEFERSRHTLRIRVRLTPRGVELVRALASPLTAAGLDGHTPGPDGWYEADLLVESIPVAVSQFASYGPHAEVLEPAELRAELAAYLRAAADRYRT</sequence>
<comment type="caution">
    <text evidence="5">The sequence shown here is derived from an EMBL/GenBank/DDBJ whole genome shotgun (WGS) entry which is preliminary data.</text>
</comment>
<dbReference type="InterPro" id="IPR036388">
    <property type="entry name" value="WH-like_DNA-bd_sf"/>
</dbReference>
<dbReference type="Pfam" id="PF25583">
    <property type="entry name" value="WCX"/>
    <property type="match status" value="1"/>
</dbReference>
<dbReference type="PROSITE" id="PS52050">
    <property type="entry name" value="WYL"/>
    <property type="match status" value="1"/>
</dbReference>
<keyword evidence="2" id="KW-0804">Transcription</keyword>
<keyword evidence="1" id="KW-0805">Transcription regulation</keyword>
<evidence type="ECO:0000259" key="4">
    <source>
        <dbReference type="PROSITE" id="PS51000"/>
    </source>
</evidence>
<protein>
    <submittedName>
        <fullName evidence="5">YafY family transcriptional regulator</fullName>
    </submittedName>
</protein>
<keyword evidence="3" id="KW-0732">Signal</keyword>
<dbReference type="InterPro" id="IPR036390">
    <property type="entry name" value="WH_DNA-bd_sf"/>
</dbReference>
<evidence type="ECO:0000256" key="3">
    <source>
        <dbReference type="SAM" id="SignalP"/>
    </source>
</evidence>